<dbReference type="EMBL" id="CP022572">
    <property type="protein sequence ID" value="AZU64194.1"/>
    <property type="molecule type" value="Genomic_DNA"/>
</dbReference>
<name>A0A3Q9QY59_9BACI</name>
<dbReference type="Pfam" id="PF03885">
    <property type="entry name" value="DUF327"/>
    <property type="match status" value="1"/>
</dbReference>
<dbReference type="AlphaFoldDB" id="A0A3Q9QY59"/>
<dbReference type="Proteomes" id="UP000282892">
    <property type="component" value="Chromosome"/>
</dbReference>
<reference evidence="1 2" key="1">
    <citation type="submission" date="2017-07" db="EMBL/GenBank/DDBJ databases">
        <title>The complete genome sequence of Bacillus mesonae strain H20-5, an efficient strain improving plant abiotic stress resistance.</title>
        <authorList>
            <person name="Kim S.Y."/>
            <person name="Song H."/>
            <person name="Sang M.K."/>
            <person name="Weon H.-Y."/>
            <person name="Song J."/>
        </authorList>
    </citation>
    <scope>NUCLEOTIDE SEQUENCE [LARGE SCALE GENOMIC DNA]</scope>
    <source>
        <strain evidence="1 2">H20-5</strain>
    </source>
</reference>
<sequence length="147" mass="17055">MSLKIEHAHGINQDRFISVKERGKESPSFQQVFQETQVDLTQERLQTLLKTLDRNGNRLSTSQSVNDLLAYKHSVQEFLKEVAQNGYSLKEYRQLQSNGREKRLKIIKQIDEQLIKLSEQVMEKQTSSIHLLKTIGEIKGLLVNLYT</sequence>
<keyword evidence="2" id="KW-1185">Reference proteome</keyword>
<organism evidence="1 2">
    <name type="scientific">Neobacillus mesonae</name>
    <dbReference type="NCBI Taxonomy" id="1193713"/>
    <lineage>
        <taxon>Bacteria</taxon>
        <taxon>Bacillati</taxon>
        <taxon>Bacillota</taxon>
        <taxon>Bacilli</taxon>
        <taxon>Bacillales</taxon>
        <taxon>Bacillaceae</taxon>
        <taxon>Neobacillus</taxon>
    </lineage>
</organism>
<protein>
    <submittedName>
        <fullName evidence="1">DUF327 domain-containing protein</fullName>
    </submittedName>
</protein>
<dbReference type="STRING" id="1193713.GCA_001636315_01851"/>
<dbReference type="SUPFAM" id="SSF158397">
    <property type="entry name" value="TM1646-like"/>
    <property type="match status" value="1"/>
</dbReference>
<dbReference type="KEGG" id="nmk:CHR53_24765"/>
<dbReference type="OrthoDB" id="1680946at2"/>
<dbReference type="InterPro" id="IPR005585">
    <property type="entry name" value="DUF327"/>
</dbReference>
<proteinExistence type="predicted"/>
<evidence type="ECO:0000313" key="2">
    <source>
        <dbReference type="Proteomes" id="UP000282892"/>
    </source>
</evidence>
<evidence type="ECO:0000313" key="1">
    <source>
        <dbReference type="EMBL" id="AZU64194.1"/>
    </source>
</evidence>
<gene>
    <name evidence="1" type="ORF">CHR53_24765</name>
</gene>
<dbReference type="Gene3D" id="1.20.120.490">
    <property type="entry name" value="Hypothetical protein TM1646-like domain"/>
    <property type="match status" value="1"/>
</dbReference>
<dbReference type="InterPro" id="IPR024042">
    <property type="entry name" value="TM1646-like_dom_sf"/>
</dbReference>
<accession>A0A3Q9QY59</accession>